<reference evidence="6" key="2">
    <citation type="submission" date="2012-11" db="EMBL/GenBank/DDBJ databases">
        <authorList>
            <person name="Kuo A."/>
            <person name="Curtis B.A."/>
            <person name="Tanifuji G."/>
            <person name="Burki F."/>
            <person name="Gruber A."/>
            <person name="Irimia M."/>
            <person name="Maruyama S."/>
            <person name="Arias M.C."/>
            <person name="Ball S.G."/>
            <person name="Gile G.H."/>
            <person name="Hirakawa Y."/>
            <person name="Hopkins J.F."/>
            <person name="Rensing S.A."/>
            <person name="Schmutz J."/>
            <person name="Symeonidi A."/>
            <person name="Elias M."/>
            <person name="Eveleigh R.J."/>
            <person name="Herman E.K."/>
            <person name="Klute M.J."/>
            <person name="Nakayama T."/>
            <person name="Obornik M."/>
            <person name="Reyes-Prieto A."/>
            <person name="Armbrust E.V."/>
            <person name="Aves S.J."/>
            <person name="Beiko R.G."/>
            <person name="Coutinho P."/>
            <person name="Dacks J.B."/>
            <person name="Durnford D.G."/>
            <person name="Fast N.M."/>
            <person name="Green B.R."/>
            <person name="Grisdale C."/>
            <person name="Hempe F."/>
            <person name="Henrissat B."/>
            <person name="Hoppner M.P."/>
            <person name="Ishida K.-I."/>
            <person name="Kim E."/>
            <person name="Koreny L."/>
            <person name="Kroth P.G."/>
            <person name="Liu Y."/>
            <person name="Malik S.-B."/>
            <person name="Maier U.G."/>
            <person name="McRose D."/>
            <person name="Mock T."/>
            <person name="Neilson J.A."/>
            <person name="Onodera N.T."/>
            <person name="Poole A.M."/>
            <person name="Pritham E.J."/>
            <person name="Richards T.A."/>
            <person name="Rocap G."/>
            <person name="Roy S.W."/>
            <person name="Sarai C."/>
            <person name="Schaack S."/>
            <person name="Shirato S."/>
            <person name="Slamovits C.H."/>
            <person name="Spencer D.F."/>
            <person name="Suzuki S."/>
            <person name="Worden A.Z."/>
            <person name="Zauner S."/>
            <person name="Barry K."/>
            <person name="Bell C."/>
            <person name="Bharti A.K."/>
            <person name="Crow J.A."/>
            <person name="Grimwood J."/>
            <person name="Kramer R."/>
            <person name="Lindquist E."/>
            <person name="Lucas S."/>
            <person name="Salamov A."/>
            <person name="McFadden G.I."/>
            <person name="Lane C.E."/>
            <person name="Keeling P.J."/>
            <person name="Gray M.W."/>
            <person name="Grigoriev I.V."/>
            <person name="Archibald J.M."/>
        </authorList>
    </citation>
    <scope>NUCLEOTIDE SEQUENCE</scope>
    <source>
        <strain evidence="6">CCMP2712</strain>
    </source>
</reference>
<dbReference type="KEGG" id="gtt:GUITHDRAFT_113193"/>
<accession>L1IWL3</accession>
<dbReference type="SUPFAM" id="SSF54001">
    <property type="entry name" value="Cysteine proteinases"/>
    <property type="match status" value="1"/>
</dbReference>
<dbReference type="AlphaFoldDB" id="L1IWL3"/>
<dbReference type="HOGENOM" id="CLU_348996_0_0_1"/>
<dbReference type="GeneID" id="17297295"/>
<name>L1IWL3_GUITC</name>
<evidence type="ECO:0000313" key="5">
    <source>
        <dbReference type="EnsemblProtists" id="EKX40658"/>
    </source>
</evidence>
<dbReference type="InterPro" id="IPR028889">
    <property type="entry name" value="USP"/>
</dbReference>
<dbReference type="GO" id="GO:0005829">
    <property type="term" value="C:cytosol"/>
    <property type="evidence" value="ECO:0007669"/>
    <property type="project" value="TreeGrafter"/>
</dbReference>
<dbReference type="InterPro" id="IPR050164">
    <property type="entry name" value="Peptidase_C19"/>
</dbReference>
<dbReference type="OrthoDB" id="292964at2759"/>
<evidence type="ECO:0000256" key="1">
    <source>
        <dbReference type="SAM" id="MobiDB-lite"/>
    </source>
</evidence>
<dbReference type="InterPro" id="IPR001394">
    <property type="entry name" value="Peptidase_C19_UCH"/>
</dbReference>
<dbReference type="PROSITE" id="PS50235">
    <property type="entry name" value="USP_3"/>
    <property type="match status" value="1"/>
</dbReference>
<reference evidence="5" key="3">
    <citation type="submission" date="2016-03" db="UniProtKB">
        <authorList>
            <consortium name="EnsemblProtists"/>
        </authorList>
    </citation>
    <scope>IDENTIFICATION</scope>
</reference>
<feature type="region of interest" description="Disordered" evidence="1">
    <location>
        <begin position="777"/>
        <end position="808"/>
    </location>
</feature>
<dbReference type="GO" id="GO:0031647">
    <property type="term" value="P:regulation of protein stability"/>
    <property type="evidence" value="ECO:0007669"/>
    <property type="project" value="TreeGrafter"/>
</dbReference>
<dbReference type="Pfam" id="PF00443">
    <property type="entry name" value="UCH"/>
    <property type="match status" value="1"/>
</dbReference>
<dbReference type="CDD" id="cd17039">
    <property type="entry name" value="Ubl_ubiquitin_like"/>
    <property type="match status" value="1"/>
</dbReference>
<dbReference type="eggNOG" id="KOG1863">
    <property type="taxonomic scope" value="Eukaryota"/>
</dbReference>
<gene>
    <name evidence="4" type="ORF">GUITHDRAFT_113193</name>
</gene>
<sequence>MAALSTKSLTNSFGWTSADTFEQQDVQEFFHVLLNTMEEDERQNTNLSSREGAWIKLHDLFQGEVVNFVRCEEIGYESKTSSSFVDISLNLNGNSNIFDALKQYHEVVHLTGDNRLKCEDGVLRDAEFFTVKGSFFSQLPQVLLLHLQRFVWDWETDTRIKGGHYFAYIRVKDGWFEFNDADIKEVSQQTVLSTCGCDAGVGAVKRLKAATAYMLVYGREDARDENDVKVPEMVRERIDLENSKLKEAKLAEEEKKNTVFCTVRGKVKGIDIDRKVQLSKKMSLRTTSTTIARDVLADTANIFDNMESLQETVRLRRWDEAALVPQLHIPWTFDESDDLANKALMEMMEGGANVEFFLEEKPANAEFPPISLPPRGLTIRVCKLQETTKQPSESVFLSIDKESSCLQLANDVEAFVGVPTASQEWLVVADDNVVQSFPSALADKTLRDINVVHGTTIYLGQTDSHLQGNQHKQMVEDMFFTTSVKVQWENGVGATEETIFALDVRWTVKQLKEQLSARIEKSQQSFHLLLPDGKALAEEEKKLKDCEISAGEALRVVDGTSSVCNHIRFEVFQMSLSDCSQAYKGLVDFPRSAQTSSLRDKVAHMLNIPTAQVCMRRDTGGSLSSILLDEHKLERLPASNRLIVHVQEEKLSEDKSTDVLFVYVRRLETDAGDHGSDGSKAWKGRLSPCCHVPIHKSWSIEQAAARLVQVFSLSCPPRDLAIIRVPWGTPMDALSVAKLAWRASEGQVLDMAAGVGENIREGSLLFIRDPKEWLPALSQQDTKERGVSIAKLNQQPPISPPPPPPPPP</sequence>
<dbReference type="RefSeq" id="XP_005827638.1">
    <property type="nucleotide sequence ID" value="XM_005827581.1"/>
</dbReference>
<evidence type="ECO:0000313" key="6">
    <source>
        <dbReference type="Proteomes" id="UP000011087"/>
    </source>
</evidence>
<dbReference type="STRING" id="905079.L1IWL3"/>
<evidence type="ECO:0000259" key="3">
    <source>
        <dbReference type="PROSITE" id="PS50235"/>
    </source>
</evidence>
<reference evidence="4 6" key="1">
    <citation type="journal article" date="2012" name="Nature">
        <title>Algal genomes reveal evolutionary mosaicism and the fate of nucleomorphs.</title>
        <authorList>
            <consortium name="DOE Joint Genome Institute"/>
            <person name="Curtis B.A."/>
            <person name="Tanifuji G."/>
            <person name="Burki F."/>
            <person name="Gruber A."/>
            <person name="Irimia M."/>
            <person name="Maruyama S."/>
            <person name="Arias M.C."/>
            <person name="Ball S.G."/>
            <person name="Gile G.H."/>
            <person name="Hirakawa Y."/>
            <person name="Hopkins J.F."/>
            <person name="Kuo A."/>
            <person name="Rensing S.A."/>
            <person name="Schmutz J."/>
            <person name="Symeonidi A."/>
            <person name="Elias M."/>
            <person name="Eveleigh R.J."/>
            <person name="Herman E.K."/>
            <person name="Klute M.J."/>
            <person name="Nakayama T."/>
            <person name="Obornik M."/>
            <person name="Reyes-Prieto A."/>
            <person name="Armbrust E.V."/>
            <person name="Aves S.J."/>
            <person name="Beiko R.G."/>
            <person name="Coutinho P."/>
            <person name="Dacks J.B."/>
            <person name="Durnford D.G."/>
            <person name="Fast N.M."/>
            <person name="Green B.R."/>
            <person name="Grisdale C.J."/>
            <person name="Hempel F."/>
            <person name="Henrissat B."/>
            <person name="Hoppner M.P."/>
            <person name="Ishida K."/>
            <person name="Kim E."/>
            <person name="Koreny L."/>
            <person name="Kroth P.G."/>
            <person name="Liu Y."/>
            <person name="Malik S.B."/>
            <person name="Maier U.G."/>
            <person name="McRose D."/>
            <person name="Mock T."/>
            <person name="Neilson J.A."/>
            <person name="Onodera N.T."/>
            <person name="Poole A.M."/>
            <person name="Pritham E.J."/>
            <person name="Richards T.A."/>
            <person name="Rocap G."/>
            <person name="Roy S.W."/>
            <person name="Sarai C."/>
            <person name="Schaack S."/>
            <person name="Shirato S."/>
            <person name="Slamovits C.H."/>
            <person name="Spencer D.F."/>
            <person name="Suzuki S."/>
            <person name="Worden A.Z."/>
            <person name="Zauner S."/>
            <person name="Barry K."/>
            <person name="Bell C."/>
            <person name="Bharti A.K."/>
            <person name="Crow J.A."/>
            <person name="Grimwood J."/>
            <person name="Kramer R."/>
            <person name="Lindquist E."/>
            <person name="Lucas S."/>
            <person name="Salamov A."/>
            <person name="McFadden G.I."/>
            <person name="Lane C.E."/>
            <person name="Keeling P.J."/>
            <person name="Gray M.W."/>
            <person name="Grigoriev I.V."/>
            <person name="Archibald J.M."/>
        </authorList>
    </citation>
    <scope>NUCLEOTIDE SEQUENCE</scope>
    <source>
        <strain evidence="4 6">CCMP2712</strain>
    </source>
</reference>
<dbReference type="GO" id="GO:0016579">
    <property type="term" value="P:protein deubiquitination"/>
    <property type="evidence" value="ECO:0007669"/>
    <property type="project" value="InterPro"/>
</dbReference>
<dbReference type="EMBL" id="JH993029">
    <property type="protein sequence ID" value="EKX40658.1"/>
    <property type="molecule type" value="Genomic_DNA"/>
</dbReference>
<evidence type="ECO:0000259" key="2">
    <source>
        <dbReference type="PROSITE" id="PS50053"/>
    </source>
</evidence>
<evidence type="ECO:0000313" key="4">
    <source>
        <dbReference type="EMBL" id="EKX40658.1"/>
    </source>
</evidence>
<dbReference type="GO" id="GO:0005634">
    <property type="term" value="C:nucleus"/>
    <property type="evidence" value="ECO:0007669"/>
    <property type="project" value="TreeGrafter"/>
</dbReference>
<dbReference type="GO" id="GO:0004843">
    <property type="term" value="F:cysteine-type deubiquitinase activity"/>
    <property type="evidence" value="ECO:0007669"/>
    <property type="project" value="InterPro"/>
</dbReference>
<dbReference type="PROSITE" id="PS50053">
    <property type="entry name" value="UBIQUITIN_2"/>
    <property type="match status" value="1"/>
</dbReference>
<dbReference type="EnsemblProtists" id="EKX40658">
    <property type="protein sequence ID" value="EKX40658"/>
    <property type="gene ID" value="GUITHDRAFT_113193"/>
</dbReference>
<feature type="compositionally biased region" description="Pro residues" evidence="1">
    <location>
        <begin position="797"/>
        <end position="808"/>
    </location>
</feature>
<dbReference type="OMA" id="WIHYNDS"/>
<feature type="domain" description="Ubiquitin-like" evidence="2">
    <location>
        <begin position="482"/>
        <end position="557"/>
    </location>
</feature>
<dbReference type="PANTHER" id="PTHR24006">
    <property type="entry name" value="UBIQUITIN CARBOXYL-TERMINAL HYDROLASE"/>
    <property type="match status" value="1"/>
</dbReference>
<dbReference type="Proteomes" id="UP000011087">
    <property type="component" value="Unassembled WGS sequence"/>
</dbReference>
<dbReference type="PANTHER" id="PTHR24006:SF644">
    <property type="entry name" value="UBIQUITIN CARBOXYL-TERMINAL HYDROLASE 7"/>
    <property type="match status" value="1"/>
</dbReference>
<organism evidence="4">
    <name type="scientific">Guillardia theta (strain CCMP2712)</name>
    <name type="common">Cryptophyte</name>
    <dbReference type="NCBI Taxonomy" id="905079"/>
    <lineage>
        <taxon>Eukaryota</taxon>
        <taxon>Cryptophyceae</taxon>
        <taxon>Pyrenomonadales</taxon>
        <taxon>Geminigeraceae</taxon>
        <taxon>Guillardia</taxon>
    </lineage>
</organism>
<protein>
    <recommendedName>
        <fullName evidence="7">Ubiquitinyl hydrolase 1</fullName>
    </recommendedName>
</protein>
<dbReference type="Gene3D" id="3.90.70.10">
    <property type="entry name" value="Cysteine proteinases"/>
    <property type="match status" value="2"/>
</dbReference>
<feature type="domain" description="USP" evidence="3">
    <location>
        <begin position="1"/>
        <end position="220"/>
    </location>
</feature>
<dbReference type="PaxDb" id="55529-EKX40658"/>
<dbReference type="InterPro" id="IPR038765">
    <property type="entry name" value="Papain-like_cys_pep_sf"/>
</dbReference>
<evidence type="ECO:0008006" key="7">
    <source>
        <dbReference type="Google" id="ProtNLM"/>
    </source>
</evidence>
<proteinExistence type="predicted"/>
<keyword evidence="6" id="KW-1185">Reference proteome</keyword>
<dbReference type="InterPro" id="IPR000626">
    <property type="entry name" value="Ubiquitin-like_dom"/>
</dbReference>